<dbReference type="SUPFAM" id="SSF52972">
    <property type="entry name" value="ITPase-like"/>
    <property type="match status" value="1"/>
</dbReference>
<dbReference type="Gene3D" id="3.90.950.10">
    <property type="match status" value="1"/>
</dbReference>
<comment type="caution">
    <text evidence="4">Lacks conserved residue(s) required for the propagation of feature annotation.</text>
</comment>
<comment type="caution">
    <text evidence="5">The sequence shown here is derived from an EMBL/GenBank/DDBJ whole genome shotgun (WGS) entry which is preliminary data.</text>
</comment>
<comment type="catalytic activity">
    <reaction evidence="4">
        <text>N(7)-methyl-GTP + H2O = N(7)-methyl-GMP + diphosphate + H(+)</text>
        <dbReference type="Rhea" id="RHEA:58744"/>
        <dbReference type="ChEBI" id="CHEBI:15377"/>
        <dbReference type="ChEBI" id="CHEBI:15378"/>
        <dbReference type="ChEBI" id="CHEBI:33019"/>
        <dbReference type="ChEBI" id="CHEBI:58285"/>
        <dbReference type="ChEBI" id="CHEBI:87133"/>
    </reaction>
</comment>
<dbReference type="NCBIfam" id="NF002690">
    <property type="entry name" value="PRK02478.1"/>
    <property type="match status" value="1"/>
</dbReference>
<dbReference type="PIRSF" id="PIRSF006305">
    <property type="entry name" value="Maf"/>
    <property type="match status" value="1"/>
</dbReference>
<feature type="site" description="Important for substrate specificity" evidence="4">
    <location>
        <position position="162"/>
    </location>
</feature>
<dbReference type="RefSeq" id="WP_064242357.1">
    <property type="nucleotide sequence ID" value="NZ_LPUX01000060.1"/>
</dbReference>
<dbReference type="STRING" id="1472378.AU381_07065"/>
<dbReference type="EMBL" id="LPUX01000060">
    <property type="protein sequence ID" value="OAP38872.1"/>
    <property type="molecule type" value="Genomic_DNA"/>
</dbReference>
<keyword evidence="6" id="KW-1185">Reference proteome</keyword>
<evidence type="ECO:0000256" key="2">
    <source>
        <dbReference type="ARBA" id="ARBA00022801"/>
    </source>
</evidence>
<proteinExistence type="inferred from homology"/>
<feature type="active site" description="Proton acceptor" evidence="4">
    <location>
        <position position="76"/>
    </location>
</feature>
<dbReference type="AlphaFoldDB" id="A0A178XVP8"/>
<dbReference type="InterPro" id="IPR003697">
    <property type="entry name" value="Maf-like"/>
</dbReference>
<dbReference type="InterPro" id="IPR029001">
    <property type="entry name" value="ITPase-like_fam"/>
</dbReference>
<dbReference type="PANTHER" id="PTHR43213:SF5">
    <property type="entry name" value="BIFUNCTIONAL DTTP_UTP PYROPHOSPHATASE_METHYLTRANSFERASE PROTEIN-RELATED"/>
    <property type="match status" value="1"/>
</dbReference>
<evidence type="ECO:0000256" key="4">
    <source>
        <dbReference type="HAMAP-Rule" id="MF_00528"/>
    </source>
</evidence>
<comment type="function">
    <text evidence="4">Nucleoside triphosphate pyrophosphatase that hydrolyzes 7-methyl-GTP (m(7)GTP). May have a dual role in cell division arrest and in preventing the incorporation of modified nucleotides into cellular nucleic acids.</text>
</comment>
<gene>
    <name evidence="5" type="ORF">AU381_07065</name>
</gene>
<comment type="subcellular location">
    <subcellularLocation>
        <location evidence="4">Cytoplasm</location>
    </subcellularLocation>
</comment>
<dbReference type="OrthoDB" id="9813962at2"/>
<dbReference type="GO" id="GO:0047429">
    <property type="term" value="F:nucleoside triphosphate diphosphatase activity"/>
    <property type="evidence" value="ECO:0007669"/>
    <property type="project" value="InterPro"/>
</dbReference>
<name>A0A178XVP8_9HYPH</name>
<comment type="cofactor">
    <cofactor evidence="1 4">
        <name>a divalent metal cation</name>
        <dbReference type="ChEBI" id="CHEBI:60240"/>
    </cofactor>
</comment>
<dbReference type="HAMAP" id="MF_00528">
    <property type="entry name" value="Maf"/>
    <property type="match status" value="1"/>
</dbReference>
<dbReference type="GO" id="GO:0005737">
    <property type="term" value="C:cytoplasm"/>
    <property type="evidence" value="ECO:0007669"/>
    <property type="project" value="UniProtKB-SubCell"/>
</dbReference>
<protein>
    <recommendedName>
        <fullName evidence="4">7-methyl-GTP pyrophosphatase</fullName>
        <shortName evidence="4">m(7)GTP pyrophosphatase</shortName>
        <ecNumber evidence="4">3.6.1.-</ecNumber>
    </recommendedName>
</protein>
<dbReference type="Proteomes" id="UP000094025">
    <property type="component" value="Unassembled WGS sequence"/>
</dbReference>
<dbReference type="CDD" id="cd00555">
    <property type="entry name" value="Maf"/>
    <property type="match status" value="1"/>
</dbReference>
<evidence type="ECO:0000256" key="1">
    <source>
        <dbReference type="ARBA" id="ARBA00001968"/>
    </source>
</evidence>
<accession>A0A178XVP8</accession>
<feature type="site" description="Important for substrate specificity" evidence="4">
    <location>
        <position position="13"/>
    </location>
</feature>
<dbReference type="EC" id="3.6.1.-" evidence="4"/>
<feature type="site" description="Important for substrate specificity" evidence="4">
    <location>
        <position position="77"/>
    </location>
</feature>
<organism evidence="5 6">
    <name type="scientific">Sinorhizobium glycinis</name>
    <dbReference type="NCBI Taxonomy" id="1472378"/>
    <lineage>
        <taxon>Bacteria</taxon>
        <taxon>Pseudomonadati</taxon>
        <taxon>Pseudomonadota</taxon>
        <taxon>Alphaproteobacteria</taxon>
        <taxon>Hyphomicrobiales</taxon>
        <taxon>Rhizobiaceae</taxon>
        <taxon>Sinorhizobium/Ensifer group</taxon>
        <taxon>Sinorhizobium</taxon>
    </lineage>
</organism>
<dbReference type="Pfam" id="PF02545">
    <property type="entry name" value="Maf"/>
    <property type="match status" value="1"/>
</dbReference>
<comment type="similarity">
    <text evidence="4">Belongs to the Maf family. YceF subfamily.</text>
</comment>
<dbReference type="GO" id="GO:0009117">
    <property type="term" value="P:nucleotide metabolic process"/>
    <property type="evidence" value="ECO:0007669"/>
    <property type="project" value="UniProtKB-KW"/>
</dbReference>
<keyword evidence="4" id="KW-0963">Cytoplasm</keyword>
<keyword evidence="3 4" id="KW-0546">Nucleotide metabolism</keyword>
<evidence type="ECO:0000256" key="3">
    <source>
        <dbReference type="ARBA" id="ARBA00023080"/>
    </source>
</evidence>
<dbReference type="NCBIfam" id="TIGR00172">
    <property type="entry name" value="maf"/>
    <property type="match status" value="1"/>
</dbReference>
<evidence type="ECO:0000313" key="6">
    <source>
        <dbReference type="Proteomes" id="UP000094025"/>
    </source>
</evidence>
<reference evidence="5 6" key="1">
    <citation type="journal article" date="2016" name="Int. J. Syst. Evol. Microbiol.">
        <title>Ensifer glycinis sp. nov., an novel rhizobial species associated with Glycine spp.</title>
        <authorList>
            <person name="Yan H."/>
            <person name="Yan J."/>
            <person name="Sui X.H."/>
            <person name="Wang E.T."/>
            <person name="Chen W.X."/>
            <person name="Zhang X.X."/>
            <person name="Chen W.F."/>
        </authorList>
    </citation>
    <scope>NUCLEOTIDE SEQUENCE [LARGE SCALE GENOMIC DNA]</scope>
    <source>
        <strain evidence="5 6">CCBAU 23380</strain>
    </source>
</reference>
<keyword evidence="2 4" id="KW-0378">Hydrolase</keyword>
<sequence>MTSSLVLASASPFRRALLANAGLAFSARAAHVDERALERPLEEAGASPSDVALALAEAKAKEVSRHFDDALVIGSDQTMSLGARVYHKPKDMAEAAEHLLSLSGRTHSLNSAIVLVRNGDVLWRHVSTAHMTVRPLDRAFVERHLKRVGEKALSSVGAYQLEGEGIQLFEKIDGDYFTILGLPMLPLLEKLRQLGSIDA</sequence>
<evidence type="ECO:0000313" key="5">
    <source>
        <dbReference type="EMBL" id="OAP38872.1"/>
    </source>
</evidence>
<dbReference type="PANTHER" id="PTHR43213">
    <property type="entry name" value="BIFUNCTIONAL DTTP/UTP PYROPHOSPHATASE/METHYLTRANSFERASE PROTEIN-RELATED"/>
    <property type="match status" value="1"/>
</dbReference>